<feature type="region of interest" description="Disordered" evidence="1">
    <location>
        <begin position="85"/>
        <end position="111"/>
    </location>
</feature>
<organism evidence="3 4">
    <name type="scientific">Elaeophora elaphi</name>
    <dbReference type="NCBI Taxonomy" id="1147741"/>
    <lineage>
        <taxon>Eukaryota</taxon>
        <taxon>Metazoa</taxon>
        <taxon>Ecdysozoa</taxon>
        <taxon>Nematoda</taxon>
        <taxon>Chromadorea</taxon>
        <taxon>Rhabditida</taxon>
        <taxon>Spirurina</taxon>
        <taxon>Spiruromorpha</taxon>
        <taxon>Filarioidea</taxon>
        <taxon>Onchocercidae</taxon>
        <taxon>Elaeophora</taxon>
    </lineage>
</organism>
<dbReference type="Proteomes" id="UP000050640">
    <property type="component" value="Unplaced"/>
</dbReference>
<accession>A0A0R3S259</accession>
<dbReference type="SUPFAM" id="SSF55961">
    <property type="entry name" value="Bet v1-like"/>
    <property type="match status" value="1"/>
</dbReference>
<proteinExistence type="predicted"/>
<evidence type="ECO:0000256" key="1">
    <source>
        <dbReference type="SAM" id="MobiDB-lite"/>
    </source>
</evidence>
<evidence type="ECO:0000259" key="2">
    <source>
        <dbReference type="PROSITE" id="PS50848"/>
    </source>
</evidence>
<dbReference type="GO" id="GO:0008289">
    <property type="term" value="F:lipid binding"/>
    <property type="evidence" value="ECO:0007669"/>
    <property type="project" value="InterPro"/>
</dbReference>
<reference evidence="4" key="1">
    <citation type="submission" date="2017-02" db="UniProtKB">
        <authorList>
            <consortium name="WormBaseParasite"/>
        </authorList>
    </citation>
    <scope>IDENTIFICATION</scope>
</reference>
<name>A0A0R3S259_9BILA</name>
<sequence>MGQNDCQVTYINHSDPKGKVPTWLTNHLTKVIGPKFIKKIHKACLKYEHWKENNCPSWKPWIYPEQQINFIRVNLSECQPEKYDTNETASGIDESGVSCENINVNSSSDEE</sequence>
<dbReference type="STRING" id="1147741.A0A0R3S259"/>
<dbReference type="Pfam" id="PF01852">
    <property type="entry name" value="START"/>
    <property type="match status" value="1"/>
</dbReference>
<dbReference type="PANTHER" id="PTHR19308">
    <property type="entry name" value="PHOSPHATIDYLCHOLINE TRANSFER PROTEIN"/>
    <property type="match status" value="1"/>
</dbReference>
<dbReference type="AlphaFoldDB" id="A0A0R3S259"/>
<dbReference type="InterPro" id="IPR051213">
    <property type="entry name" value="START_lipid_transfer"/>
</dbReference>
<dbReference type="PANTHER" id="PTHR19308:SF14">
    <property type="entry name" value="START DOMAIN-CONTAINING PROTEIN"/>
    <property type="match status" value="1"/>
</dbReference>
<feature type="domain" description="START" evidence="2">
    <location>
        <begin position="1"/>
        <end position="49"/>
    </location>
</feature>
<protein>
    <submittedName>
        <fullName evidence="4">START domain-containing protein</fullName>
    </submittedName>
</protein>
<dbReference type="InterPro" id="IPR002913">
    <property type="entry name" value="START_lipid-bd_dom"/>
</dbReference>
<dbReference type="Gene3D" id="3.30.530.20">
    <property type="match status" value="1"/>
</dbReference>
<dbReference type="GO" id="GO:0005737">
    <property type="term" value="C:cytoplasm"/>
    <property type="evidence" value="ECO:0007669"/>
    <property type="project" value="UniProtKB-ARBA"/>
</dbReference>
<dbReference type="WBParaSite" id="EEL_0000878501-mRNA-1">
    <property type="protein sequence ID" value="EEL_0000878501-mRNA-1"/>
    <property type="gene ID" value="EEL_0000878501"/>
</dbReference>
<feature type="compositionally biased region" description="Polar residues" evidence="1">
    <location>
        <begin position="98"/>
        <end position="111"/>
    </location>
</feature>
<evidence type="ECO:0000313" key="3">
    <source>
        <dbReference type="Proteomes" id="UP000050640"/>
    </source>
</evidence>
<keyword evidence="3" id="KW-1185">Reference proteome</keyword>
<evidence type="ECO:0000313" key="4">
    <source>
        <dbReference type="WBParaSite" id="EEL_0000878501-mRNA-1"/>
    </source>
</evidence>
<dbReference type="PROSITE" id="PS50848">
    <property type="entry name" value="START"/>
    <property type="match status" value="1"/>
</dbReference>
<dbReference type="InterPro" id="IPR023393">
    <property type="entry name" value="START-like_dom_sf"/>
</dbReference>